<evidence type="ECO:0000256" key="3">
    <source>
        <dbReference type="ARBA" id="ARBA00023163"/>
    </source>
</evidence>
<evidence type="ECO:0000313" key="6">
    <source>
        <dbReference type="Proteomes" id="UP000737171"/>
    </source>
</evidence>
<dbReference type="PANTHER" id="PTHR46796:SF7">
    <property type="entry name" value="ARAC FAMILY TRANSCRIPTIONAL REGULATOR"/>
    <property type="match status" value="1"/>
</dbReference>
<keyword evidence="1" id="KW-0805">Transcription regulation</keyword>
<dbReference type="EMBL" id="JABRWJ010000008">
    <property type="protein sequence ID" value="NRF70556.1"/>
    <property type="molecule type" value="Genomic_DNA"/>
</dbReference>
<dbReference type="Gene3D" id="1.10.10.60">
    <property type="entry name" value="Homeodomain-like"/>
    <property type="match status" value="2"/>
</dbReference>
<dbReference type="InterPro" id="IPR037923">
    <property type="entry name" value="HTH-like"/>
</dbReference>
<evidence type="ECO:0000256" key="2">
    <source>
        <dbReference type="ARBA" id="ARBA00023125"/>
    </source>
</evidence>
<dbReference type="InterPro" id="IPR018060">
    <property type="entry name" value="HTH_AraC"/>
</dbReference>
<dbReference type="Pfam" id="PF12852">
    <property type="entry name" value="Cupin_6"/>
    <property type="match status" value="1"/>
</dbReference>
<sequence length="277" mass="30480">MADRLAALLAHFSVSARTFHAGALCGINTLDAQEPFGQLHLIREGQVEVRHGLRTALRIDEPSLLLYPRPMAHGFVTDKQRGATFVCAHVSFEGGQANPIAAALPPFVCLPLQRLPGSEPILQLLFAEAESENCGRQAMLDRLFEVVLIQVLRVLMEQRQLQPGMLAGLADERLRRALVALHEAPEQDWSLEALARQAGMSRTVFANTFRDRVGVTPGSYLQRWRVGLAQKRLRQGQALKLIAAEVGYGSEAALSRAFRAQTGSSPREWRKSDAADA</sequence>
<keyword evidence="2" id="KW-0238">DNA-binding</keyword>
<proteinExistence type="predicted"/>
<name>A0ABX2EPU4_9BURK</name>
<reference evidence="5 6" key="1">
    <citation type="submission" date="2020-05" db="EMBL/GenBank/DDBJ databases">
        <title>Aquincola sp. isolate from soil.</title>
        <authorList>
            <person name="Han J."/>
            <person name="Kim D.-U."/>
        </authorList>
    </citation>
    <scope>NUCLEOTIDE SEQUENCE [LARGE SCALE GENOMIC DNA]</scope>
    <source>
        <strain evidence="5 6">S2</strain>
    </source>
</reference>
<comment type="caution">
    <text evidence="5">The sequence shown here is derived from an EMBL/GenBank/DDBJ whole genome shotgun (WGS) entry which is preliminary data.</text>
</comment>
<dbReference type="Pfam" id="PF12833">
    <property type="entry name" value="HTH_18"/>
    <property type="match status" value="1"/>
</dbReference>
<evidence type="ECO:0000256" key="1">
    <source>
        <dbReference type="ARBA" id="ARBA00023015"/>
    </source>
</evidence>
<dbReference type="InterPro" id="IPR009057">
    <property type="entry name" value="Homeodomain-like_sf"/>
</dbReference>
<dbReference type="PROSITE" id="PS01124">
    <property type="entry name" value="HTH_ARAC_FAMILY_2"/>
    <property type="match status" value="1"/>
</dbReference>
<feature type="domain" description="HTH araC/xylS-type" evidence="4">
    <location>
        <begin position="175"/>
        <end position="272"/>
    </location>
</feature>
<dbReference type="SMART" id="SM00342">
    <property type="entry name" value="HTH_ARAC"/>
    <property type="match status" value="1"/>
</dbReference>
<gene>
    <name evidence="5" type="ORF">HLB44_26475</name>
</gene>
<evidence type="ECO:0000259" key="4">
    <source>
        <dbReference type="PROSITE" id="PS01124"/>
    </source>
</evidence>
<dbReference type="SUPFAM" id="SSF51215">
    <property type="entry name" value="Regulatory protein AraC"/>
    <property type="match status" value="1"/>
</dbReference>
<dbReference type="InterPro" id="IPR032783">
    <property type="entry name" value="AraC_lig"/>
</dbReference>
<keyword evidence="3" id="KW-0804">Transcription</keyword>
<dbReference type="InterPro" id="IPR050204">
    <property type="entry name" value="AraC_XylS_family_regulators"/>
</dbReference>
<accession>A0ABX2EPU4</accession>
<evidence type="ECO:0000313" key="5">
    <source>
        <dbReference type="EMBL" id="NRF70556.1"/>
    </source>
</evidence>
<protein>
    <submittedName>
        <fullName evidence="5">AraC family transcriptional regulator</fullName>
    </submittedName>
</protein>
<dbReference type="SUPFAM" id="SSF46689">
    <property type="entry name" value="Homeodomain-like"/>
    <property type="match status" value="2"/>
</dbReference>
<keyword evidence="6" id="KW-1185">Reference proteome</keyword>
<dbReference type="PANTHER" id="PTHR46796">
    <property type="entry name" value="HTH-TYPE TRANSCRIPTIONAL ACTIVATOR RHAS-RELATED"/>
    <property type="match status" value="1"/>
</dbReference>
<organism evidence="5 6">
    <name type="scientific">Pseudaquabacterium terrae</name>
    <dbReference type="NCBI Taxonomy" id="2732868"/>
    <lineage>
        <taxon>Bacteria</taxon>
        <taxon>Pseudomonadati</taxon>
        <taxon>Pseudomonadota</taxon>
        <taxon>Betaproteobacteria</taxon>
        <taxon>Burkholderiales</taxon>
        <taxon>Sphaerotilaceae</taxon>
        <taxon>Pseudaquabacterium</taxon>
    </lineage>
</organism>
<dbReference type="Proteomes" id="UP000737171">
    <property type="component" value="Unassembled WGS sequence"/>
</dbReference>
<dbReference type="RefSeq" id="WP_173129811.1">
    <property type="nucleotide sequence ID" value="NZ_JABRWJ010000008.1"/>
</dbReference>